<dbReference type="EMBL" id="BK015351">
    <property type="protein sequence ID" value="DAE02753.1"/>
    <property type="molecule type" value="Genomic_DNA"/>
</dbReference>
<proteinExistence type="predicted"/>
<accession>A0A8S5P8M4</accession>
<evidence type="ECO:0000313" key="1">
    <source>
        <dbReference type="EMBL" id="DAE02753.1"/>
    </source>
</evidence>
<reference evidence="1" key="1">
    <citation type="journal article" date="2021" name="Proc. Natl. Acad. Sci. U.S.A.">
        <title>A Catalog of Tens of Thousands of Viruses from Human Metagenomes Reveals Hidden Associations with Chronic Diseases.</title>
        <authorList>
            <person name="Tisza M.J."/>
            <person name="Buck C.B."/>
        </authorList>
    </citation>
    <scope>NUCLEOTIDE SEQUENCE</scope>
    <source>
        <strain evidence="1">Ct39g3</strain>
    </source>
</reference>
<name>A0A8S5P8M4_9CAUD</name>
<sequence>MKGFIFSLPPCECILSGERRSGVTAWPLIGRHQPVEKARMMHGVERSPRHLN</sequence>
<organism evidence="1">
    <name type="scientific">Siphoviridae sp. ct39g3</name>
    <dbReference type="NCBI Taxonomy" id="2825320"/>
    <lineage>
        <taxon>Viruses</taxon>
        <taxon>Duplodnaviria</taxon>
        <taxon>Heunggongvirae</taxon>
        <taxon>Uroviricota</taxon>
        <taxon>Caudoviricetes</taxon>
    </lineage>
</organism>
<protein>
    <submittedName>
        <fullName evidence="1">Uncharacterized protein</fullName>
    </submittedName>
</protein>